<feature type="region of interest" description="Disordered" evidence="3">
    <location>
        <begin position="1057"/>
        <end position="1077"/>
    </location>
</feature>
<evidence type="ECO:0000256" key="3">
    <source>
        <dbReference type="SAM" id="MobiDB-lite"/>
    </source>
</evidence>
<accession>A0A2A2KPV8</accession>
<protein>
    <recommendedName>
        <fullName evidence="2">Carboxypeptidase</fullName>
        <ecNumber evidence="2">3.4.16.-</ecNumber>
    </recommendedName>
</protein>
<dbReference type="PANTHER" id="PTHR11802">
    <property type="entry name" value="SERINE PROTEASE FAMILY S10 SERINE CARBOXYPEPTIDASE"/>
    <property type="match status" value="1"/>
</dbReference>
<evidence type="ECO:0000256" key="2">
    <source>
        <dbReference type="RuleBase" id="RU361156"/>
    </source>
</evidence>
<dbReference type="PROSITE" id="PS00560">
    <property type="entry name" value="CARBOXYPEPT_SER_HIS"/>
    <property type="match status" value="1"/>
</dbReference>
<keyword evidence="5" id="KW-1185">Reference proteome</keyword>
<dbReference type="STRING" id="2018661.A0A2A2KPV8"/>
<keyword evidence="2" id="KW-0645">Protease</keyword>
<dbReference type="OrthoDB" id="443318at2759"/>
<keyword evidence="2" id="KW-0121">Carboxypeptidase</keyword>
<comment type="similarity">
    <text evidence="1 2">Belongs to the peptidase S10 family.</text>
</comment>
<organism evidence="4 5">
    <name type="scientific">Diploscapter pachys</name>
    <dbReference type="NCBI Taxonomy" id="2018661"/>
    <lineage>
        <taxon>Eukaryota</taxon>
        <taxon>Metazoa</taxon>
        <taxon>Ecdysozoa</taxon>
        <taxon>Nematoda</taxon>
        <taxon>Chromadorea</taxon>
        <taxon>Rhabditida</taxon>
        <taxon>Rhabditina</taxon>
        <taxon>Rhabditomorpha</taxon>
        <taxon>Rhabditoidea</taxon>
        <taxon>Rhabditidae</taxon>
        <taxon>Diploscapter</taxon>
    </lineage>
</organism>
<dbReference type="InterPro" id="IPR018202">
    <property type="entry name" value="Ser_caboxypep_ser_AS"/>
</dbReference>
<dbReference type="EC" id="3.4.16.-" evidence="2"/>
<evidence type="ECO:0000313" key="4">
    <source>
        <dbReference type="EMBL" id="PAV75994.1"/>
    </source>
</evidence>
<gene>
    <name evidence="4" type="ORF">WR25_26632</name>
</gene>
<dbReference type="PROSITE" id="PS00131">
    <property type="entry name" value="CARBOXYPEPT_SER_SER"/>
    <property type="match status" value="4"/>
</dbReference>
<dbReference type="Pfam" id="PF00450">
    <property type="entry name" value="Peptidase_S10"/>
    <property type="match status" value="4"/>
</dbReference>
<dbReference type="GO" id="GO:0004185">
    <property type="term" value="F:serine-type carboxypeptidase activity"/>
    <property type="evidence" value="ECO:0007669"/>
    <property type="project" value="UniProtKB-UniRule"/>
</dbReference>
<dbReference type="GO" id="GO:0006508">
    <property type="term" value="P:proteolysis"/>
    <property type="evidence" value="ECO:0007669"/>
    <property type="project" value="UniProtKB-KW"/>
</dbReference>
<sequence length="2131" mass="240754">MIRVLSLELVEAQTNPTTSPLVLWLNGGPGCSSLGGFFTEHGPFHPMPDGQTLVENIHSWNKAANILYLEAPFGVGYSYRDANAPVDQYYTDSKTASDNALALRSFLQAFPEYQNRDFYVTGESYGGVYVPTLTSLLVTMIQNGSMTGLNLKGMAVGNGMLSMKQQINSAPNLLYYRGMLGVDDWEQLQACCPDNAANPLEYCDFSQFTYVDEFGNVNPRNDSNDPTFKQCANLVTYMTMNDVWMTTNDVYNSYQDCYNLSAITTFPDQNSMMNKISKTRQKRESVNSKPAKLYQLGTRGYNPFVDLYTQINYASTDSLRNFPCYMDDATESYLNLPAVRTALHVNPTVGHWQDCNDDINEKYYHQQTHDTTPVFKSMIDSGYPLRFLIYNGDVDMACNFLGDEWFVENLATKEYKFTLKTPRQPWTYTRPGYFQGVVGGYVKQWNYNKITLDLMTVKGAGHFVPTDRPAPALHMFFNFLNGTNNYNTTVPYLPMGKPLDPAYQPPPQKTWTRKQADRVWVLPGITYPLNFKQYSGYLNGVTGNYLHYWLVESQSNPLTDPLVLWLTENGPFHPNPDGKTLFENVYSWNKGANVLYIESPRNVGFSVQDYSLNNDTVYDDQRTAMDTMLALKDFLSVFPEYRGRQFFVTGESYGGVYVPTLTSLLIDNIQTGFMRDLNLVGMAVGNGELSSIQQLNSEIHMGYFHGLYDKREFDSLQQCCDSSAGGAWFEFCDFSKYITIGSDGTVYPKDNSSCAQTITDLGQARFWSMGAVTNVYNIYQDCYEQTSQVFGSRITNVKRRQILANFVNQASKVSHSTTDSQGGFQCYSTDAAGAYLNKWNIRQTLHIAEQAGNWTPCVDSINANYIQQHNDTGPVFDHILKSGYPLRMLIYNGDVDQACNYLGDQWFVEAFAKRNNLKLSKARKDWRYMTQIAGYAKQFSNDTSKFSIDLLTVKGAGHLVPVDRPGPSLQMIINFFRNQDYSSPVNYDTNQHYMLETYKIAQRVSAAAMNTSVDNLITIDTKRTKRGSRKMYQKGLRSQVPVQIDNDKPFVSKTHPDYIEHPAPPPPPAGSKTDDEVRDLPGLTFVPPFAHYSGYLNASQGNYLHYWFVEAQSNPLAMPLILWLNGGPGCSSMGGLLEELGPFHVNQDGQTVFENVFAWNKVGNVLFLESPRDVGYSFRSNEVGPDNLYNDDKTANDTILALQSFFAKFPEYKNRPFFITGESYGGVYVPTLTLALINQIQSNQMSYVNFSGIAIGNGEMSEIQQINSAVPLLYFRGEHGKEDWDALQMCCNSTKTPQTYCDFMQYVYLDSGGNAWPKVNDDSLAGKCGRLVVQQGFLDVWATDNDVYNTFTDCYVVPGSVPESDPGELGTRRKREIPPLMNKRLFVNQAAKINYWSTDANQGFTCFSGDTAQSFMNLDSTRKALHIPDSLGYWTDCNDNMNAIYQQQHNDTSDVFKAIFASNYKLRILIYNGDVDMACQFLGDQWFIEKLAADAGMAAGQRQPWNYTQGSHLSRTGGYIKRFTLNNNQIVLDQMTVKGGGHFVPTDRPGPALQMINNFVNNQDYNKNLTLDITPKPLLPQYQPQVPQMTRRLADQIFALPGLTFQPQFKSHAGYLNASPGNYLFYWFYESQGDSSVDPILLWLQGGPGCASSGGALGEIGPYFVNPDGTTLFENVYSWNKAASILVIDSPRRVGFSYQDNSTNNDTYWNDDKTADDVFLAVTDFFKAFGKFKKNPFFISGESYGGIYVPVSTRKFVQMIQSNQSDINLVGMAVGNGMVSNIQDVRTLPDFMYNHGFYGKDVWDQLRQCCKRADNSTSYYCTYDDYIWIDDQANILPKNFSDQASQNCANLVVQLSYERNWNSGNDVYNLYLDCYNYPTSSSSKAKMNSRRPEMPKGNSRWEVHKFINTIAPTMVDPGQFDPLTTDNMGSYQCWNFGAIGYYLNQPHVRDALHVPDFVQDWAFCTDAINYHMQYNDTTKIFTDIIESNYPLRMLIYNGDADTACSMFEAQGLVEDMARSQYLSVPTPRAAWNYGGVVAGYVKRFQKNSATIDLMTVKGAGHAVPLTRPGPSLQMITNFLQNSKDYSAPLSFDLRRQPLLPQFTQYQHLLQMVVLKHHLQQQLQASLNHSSI</sequence>
<dbReference type="PRINTS" id="PR00724">
    <property type="entry name" value="CRBOXYPTASEC"/>
</dbReference>
<dbReference type="EMBL" id="LIAE01007978">
    <property type="protein sequence ID" value="PAV75994.1"/>
    <property type="molecule type" value="Genomic_DNA"/>
</dbReference>
<comment type="caution">
    <text evidence="4">The sequence shown here is derived from an EMBL/GenBank/DDBJ whole genome shotgun (WGS) entry which is preliminary data.</text>
</comment>
<evidence type="ECO:0000313" key="5">
    <source>
        <dbReference type="Proteomes" id="UP000218231"/>
    </source>
</evidence>
<name>A0A2A2KPV8_9BILA</name>
<dbReference type="FunFam" id="3.40.50.1820:FF:000222">
    <property type="entry name" value="Carboxypeptidase"/>
    <property type="match status" value="4"/>
</dbReference>
<dbReference type="InterPro" id="IPR029058">
    <property type="entry name" value="AB_hydrolase_fold"/>
</dbReference>
<dbReference type="InterPro" id="IPR001563">
    <property type="entry name" value="Peptidase_S10"/>
</dbReference>
<reference evidence="4 5" key="1">
    <citation type="journal article" date="2017" name="Curr. Biol.">
        <title>Genome architecture and evolution of a unichromosomal asexual nematode.</title>
        <authorList>
            <person name="Fradin H."/>
            <person name="Zegar C."/>
            <person name="Gutwein M."/>
            <person name="Lucas J."/>
            <person name="Kovtun M."/>
            <person name="Corcoran D."/>
            <person name="Baugh L.R."/>
            <person name="Kiontke K."/>
            <person name="Gunsalus K."/>
            <person name="Fitch D.H."/>
            <person name="Piano F."/>
        </authorList>
    </citation>
    <scope>NUCLEOTIDE SEQUENCE [LARGE SCALE GENOMIC DNA]</scope>
    <source>
        <strain evidence="4">PF1309</strain>
    </source>
</reference>
<dbReference type="Gene3D" id="3.40.50.1820">
    <property type="entry name" value="alpha/beta hydrolase"/>
    <property type="match status" value="6"/>
</dbReference>
<dbReference type="PANTHER" id="PTHR11802:SF480">
    <property type="entry name" value="CARBOXYPEPTIDASE"/>
    <property type="match status" value="1"/>
</dbReference>
<dbReference type="InterPro" id="IPR033124">
    <property type="entry name" value="Ser_caboxypep_his_AS"/>
</dbReference>
<dbReference type="SUPFAM" id="SSF53474">
    <property type="entry name" value="alpha/beta-Hydrolases"/>
    <property type="match status" value="4"/>
</dbReference>
<dbReference type="Proteomes" id="UP000218231">
    <property type="component" value="Unassembled WGS sequence"/>
</dbReference>
<proteinExistence type="inferred from homology"/>
<keyword evidence="2" id="KW-0378">Hydrolase</keyword>
<evidence type="ECO:0000256" key="1">
    <source>
        <dbReference type="ARBA" id="ARBA00009431"/>
    </source>
</evidence>